<accession>A0A2X2YY94</accession>
<dbReference type="Proteomes" id="UP000250245">
    <property type="component" value="Unassembled WGS sequence"/>
</dbReference>
<evidence type="ECO:0008006" key="5">
    <source>
        <dbReference type="Google" id="ProtNLM"/>
    </source>
</evidence>
<keyword evidence="2" id="KW-0472">Membrane</keyword>
<evidence type="ECO:0000313" key="3">
    <source>
        <dbReference type="EMBL" id="SQB65445.1"/>
    </source>
</evidence>
<name>A0A2X2YY94_9ACTO</name>
<dbReference type="AlphaFoldDB" id="A0A2X2YY94"/>
<evidence type="ECO:0000256" key="1">
    <source>
        <dbReference type="SAM" id="MobiDB-lite"/>
    </source>
</evidence>
<feature type="transmembrane region" description="Helical" evidence="2">
    <location>
        <begin position="34"/>
        <end position="55"/>
    </location>
</feature>
<dbReference type="GeneID" id="55565213"/>
<keyword evidence="2" id="KW-0812">Transmembrane</keyword>
<dbReference type="EMBL" id="UASJ01000001">
    <property type="protein sequence ID" value="SQB65445.1"/>
    <property type="molecule type" value="Genomic_DNA"/>
</dbReference>
<dbReference type="RefSeq" id="WP_013189122.1">
    <property type="nucleotide sequence ID" value="NZ_CAMYEK010000008.1"/>
</dbReference>
<proteinExistence type="predicted"/>
<dbReference type="InterPro" id="IPR043777">
    <property type="entry name" value="DUF5719"/>
</dbReference>
<feature type="region of interest" description="Disordered" evidence="1">
    <location>
        <begin position="127"/>
        <end position="181"/>
    </location>
</feature>
<feature type="compositionally biased region" description="Low complexity" evidence="1">
    <location>
        <begin position="142"/>
        <end position="151"/>
    </location>
</feature>
<evidence type="ECO:0000313" key="4">
    <source>
        <dbReference type="Proteomes" id="UP000250245"/>
    </source>
</evidence>
<protein>
    <recommendedName>
        <fullName evidence="5">Secreted protein</fullName>
    </recommendedName>
</protein>
<reference evidence="3 4" key="1">
    <citation type="submission" date="2018-06" db="EMBL/GenBank/DDBJ databases">
        <authorList>
            <consortium name="Pathogen Informatics"/>
            <person name="Doyle S."/>
        </authorList>
    </citation>
    <scope>NUCLEOTIDE SEQUENCE [LARGE SCALE GENOMIC DNA]</scope>
    <source>
        <strain evidence="3 4">NCTC11820</strain>
    </source>
</reference>
<evidence type="ECO:0000256" key="2">
    <source>
        <dbReference type="SAM" id="Phobius"/>
    </source>
</evidence>
<sequence>MKLETVEDTLPEAKSPEVKSADSRYATVSRWERVRWFLATLLVVTVAGLVVAIGLTRPAAAQKPHYGEPVPVPPGQITLACPQVPPTVNPAAVDGEGKPLTPPKIAGSMTSTVLARTDRVPEKAVYQPLGSLGRAPQPATPTPAETTPNQTKSHHAGTAHASKNDPEEVAPPPENPRNDLVLTPKSAMLYGSFSTPVSGFLTAQPWDGKVALAAADIEQSVSSGDYRGLASASCQPAQLESWLVGGSSEVGESSVLQLMNPSANPVDAKVEVWGDTGKLDFPRGDKINVPAHQLQAIPLESQVGGSQRLVVRVTANGAGLASSLQTHSLLGLTAGGVSLVHASTLPHTTQVIPGVAMDGSLGAVRLLNPGADTARASIEVVNENGRFPLPGGKDLDLDPGAVLDFTLGGLQPGNYAVVVNATQPVVAGAVIYRQGSVSPTDPDKFVRDVAWLPALSTGGGVVMGPAATQRQLLVTNLTNKPQEYRIAETTHVVNAMTTAVMPLKEETPQLVEAPDLYVTQLVTTNLGDGDGIDALEPIPDLAVSSQIYVHLTS</sequence>
<organism evidence="3 4">
    <name type="scientific">Mobiluncus curtisii</name>
    <dbReference type="NCBI Taxonomy" id="2051"/>
    <lineage>
        <taxon>Bacteria</taxon>
        <taxon>Bacillati</taxon>
        <taxon>Actinomycetota</taxon>
        <taxon>Actinomycetes</taxon>
        <taxon>Actinomycetales</taxon>
        <taxon>Actinomycetaceae</taxon>
        <taxon>Mobiluncus</taxon>
    </lineage>
</organism>
<keyword evidence="2" id="KW-1133">Transmembrane helix</keyword>
<dbReference type="Pfam" id="PF18986">
    <property type="entry name" value="DUF5719"/>
    <property type="match status" value="1"/>
</dbReference>
<gene>
    <name evidence="3" type="ORF">NCTC11820_01512</name>
</gene>